<dbReference type="InterPro" id="IPR029063">
    <property type="entry name" value="SAM-dependent_MTases_sf"/>
</dbReference>
<dbReference type="GO" id="GO:0003838">
    <property type="term" value="F:sterol 24-C-methyltransferase activity"/>
    <property type="evidence" value="ECO:0007669"/>
    <property type="project" value="TreeGrafter"/>
</dbReference>
<dbReference type="Pfam" id="PF08241">
    <property type="entry name" value="Methyltransf_11"/>
    <property type="match status" value="1"/>
</dbReference>
<dbReference type="InterPro" id="IPR050447">
    <property type="entry name" value="Erg6_SMT_methyltransf"/>
</dbReference>
<evidence type="ECO:0000313" key="4">
    <source>
        <dbReference type="Proteomes" id="UP000008461"/>
    </source>
</evidence>
<dbReference type="OrthoDB" id="9770553at2"/>
<dbReference type="PANTHER" id="PTHR44068">
    <property type="entry name" value="ZGC:194242"/>
    <property type="match status" value="1"/>
</dbReference>
<keyword evidence="4" id="KW-1185">Reference proteome</keyword>
<feature type="domain" description="Methyltransferase type 11" evidence="2">
    <location>
        <begin position="64"/>
        <end position="163"/>
    </location>
</feature>
<evidence type="ECO:0000259" key="2">
    <source>
        <dbReference type="Pfam" id="PF08241"/>
    </source>
</evidence>
<dbReference type="AlphaFoldDB" id="F4KZH4"/>
<dbReference type="KEGG" id="hhy:Halhy_1552"/>
<protein>
    <submittedName>
        <fullName evidence="3">Methyltransferase type 11</fullName>
    </submittedName>
</protein>
<evidence type="ECO:0000313" key="3">
    <source>
        <dbReference type="EMBL" id="AEE49444.1"/>
    </source>
</evidence>
<keyword evidence="1" id="KW-0808">Transferase</keyword>
<dbReference type="GO" id="GO:0016126">
    <property type="term" value="P:sterol biosynthetic process"/>
    <property type="evidence" value="ECO:0007669"/>
    <property type="project" value="TreeGrafter"/>
</dbReference>
<proteinExistence type="predicted"/>
<dbReference type="eggNOG" id="COG0500">
    <property type="taxonomic scope" value="Bacteria"/>
</dbReference>
<dbReference type="CDD" id="cd02440">
    <property type="entry name" value="AdoMet_MTases"/>
    <property type="match status" value="1"/>
</dbReference>
<dbReference type="Proteomes" id="UP000008461">
    <property type="component" value="Chromosome"/>
</dbReference>
<accession>F4KZH4</accession>
<reference key="2">
    <citation type="submission" date="2011-04" db="EMBL/GenBank/DDBJ databases">
        <title>Complete sequence of chromosome of Haliscomenobacter hydrossis DSM 1100.</title>
        <authorList>
            <consortium name="US DOE Joint Genome Institute (JGI-PGF)"/>
            <person name="Lucas S."/>
            <person name="Han J."/>
            <person name="Lapidus A."/>
            <person name="Bruce D."/>
            <person name="Goodwin L."/>
            <person name="Pitluck S."/>
            <person name="Peters L."/>
            <person name="Kyrpides N."/>
            <person name="Mavromatis K."/>
            <person name="Ivanova N."/>
            <person name="Ovchinnikova G."/>
            <person name="Pagani I."/>
            <person name="Daligault H."/>
            <person name="Detter J.C."/>
            <person name="Han C."/>
            <person name="Land M."/>
            <person name="Hauser L."/>
            <person name="Markowitz V."/>
            <person name="Cheng J.-F."/>
            <person name="Hugenholtz P."/>
            <person name="Woyke T."/>
            <person name="Wu D."/>
            <person name="Verbarg S."/>
            <person name="Frueling A."/>
            <person name="Brambilla E."/>
            <person name="Klenk H.-P."/>
            <person name="Eisen J.A."/>
        </authorList>
    </citation>
    <scope>NUCLEOTIDE SEQUENCE</scope>
    <source>
        <strain>DSM 1100</strain>
    </source>
</reference>
<dbReference type="InterPro" id="IPR013216">
    <property type="entry name" value="Methyltransf_11"/>
</dbReference>
<dbReference type="GO" id="GO:0032259">
    <property type="term" value="P:methylation"/>
    <property type="evidence" value="ECO:0007669"/>
    <property type="project" value="UniProtKB-KW"/>
</dbReference>
<evidence type="ECO:0000256" key="1">
    <source>
        <dbReference type="ARBA" id="ARBA00022679"/>
    </source>
</evidence>
<dbReference type="SUPFAM" id="SSF53335">
    <property type="entry name" value="S-adenosyl-L-methionine-dependent methyltransferases"/>
    <property type="match status" value="1"/>
</dbReference>
<dbReference type="Gene3D" id="3.40.50.150">
    <property type="entry name" value="Vaccinia Virus protein VP39"/>
    <property type="match status" value="1"/>
</dbReference>
<dbReference type="EMBL" id="CP002691">
    <property type="protein sequence ID" value="AEE49444.1"/>
    <property type="molecule type" value="Genomic_DNA"/>
</dbReference>
<organism evidence="3 4">
    <name type="scientific">Haliscomenobacter hydrossis (strain ATCC 27775 / DSM 1100 / LMG 10767 / O)</name>
    <dbReference type="NCBI Taxonomy" id="760192"/>
    <lineage>
        <taxon>Bacteria</taxon>
        <taxon>Pseudomonadati</taxon>
        <taxon>Bacteroidota</taxon>
        <taxon>Saprospiria</taxon>
        <taxon>Saprospirales</taxon>
        <taxon>Haliscomenobacteraceae</taxon>
        <taxon>Haliscomenobacter</taxon>
    </lineage>
</organism>
<dbReference type="PANTHER" id="PTHR44068:SF1">
    <property type="entry name" value="HYPOTHETICAL LOC100005854"/>
    <property type="match status" value="1"/>
</dbReference>
<reference evidence="3 4" key="1">
    <citation type="journal article" date="2011" name="Stand. Genomic Sci.">
        <title>Complete genome sequence of Haliscomenobacter hydrossis type strain (O).</title>
        <authorList>
            <consortium name="US DOE Joint Genome Institute (JGI-PGF)"/>
            <person name="Daligault H."/>
            <person name="Lapidus A."/>
            <person name="Zeytun A."/>
            <person name="Nolan M."/>
            <person name="Lucas S."/>
            <person name="Del Rio T.G."/>
            <person name="Tice H."/>
            <person name="Cheng J.F."/>
            <person name="Tapia R."/>
            <person name="Han C."/>
            <person name="Goodwin L."/>
            <person name="Pitluck S."/>
            <person name="Liolios K."/>
            <person name="Pagani I."/>
            <person name="Ivanova N."/>
            <person name="Huntemann M."/>
            <person name="Mavromatis K."/>
            <person name="Mikhailova N."/>
            <person name="Pati A."/>
            <person name="Chen A."/>
            <person name="Palaniappan K."/>
            <person name="Land M."/>
            <person name="Hauser L."/>
            <person name="Brambilla E.M."/>
            <person name="Rohde M."/>
            <person name="Verbarg S."/>
            <person name="Goker M."/>
            <person name="Bristow J."/>
            <person name="Eisen J.A."/>
            <person name="Markowitz V."/>
            <person name="Hugenholtz P."/>
            <person name="Kyrpides N.C."/>
            <person name="Klenk H.P."/>
            <person name="Woyke T."/>
        </authorList>
    </citation>
    <scope>NUCLEOTIDE SEQUENCE [LARGE SCALE GENOMIC DNA]</scope>
    <source>
        <strain evidence="4">ATCC 27775 / DSM 1100 / LMG 10767 / O</strain>
    </source>
</reference>
<keyword evidence="3" id="KW-0489">Methyltransferase</keyword>
<dbReference type="RefSeq" id="WP_013763998.1">
    <property type="nucleotide sequence ID" value="NC_015510.1"/>
</dbReference>
<name>F4KZH4_HALH1</name>
<dbReference type="HOGENOM" id="CLU_081534_3_0_10"/>
<sequence length="231" mass="26291">MLKFLKKIFTRVQASPAPQLIAAQLRKPSGVFAKQVGKRMNESNRLLYELVLQHLDVQAGNQVLEIGFGNGKFFKDVLLKAEQLKLYGLDFSEQMAQEARKNNTDLIQKGVLDVQMGSSEKLPYNAEMFDAVFCINVIYFWESPATHLQEIRRVLKPGGKFYIGVRPKSVLEKLPFAEHGFHLRDTPEIEAMLQQNGFSLLNTHQQTEPPVTMYGATYDMQGMCMVFEKKA</sequence>
<gene>
    <name evidence="3" type="ordered locus">Halhy_1552</name>
</gene>